<gene>
    <name evidence="7" type="ORF">K8I29_18810</name>
</gene>
<reference evidence="7" key="1">
    <citation type="journal article" date="2021" name="bioRxiv">
        <title>Unraveling nitrogen, sulfur and carbon metabolic pathways and microbial community transcriptional responses to substrate deprivation and toxicity stresses in a bioreactor mimicking anoxic brackish coastal sediment conditions.</title>
        <authorList>
            <person name="Martins P.D."/>
            <person name="Echeveste M.J."/>
            <person name="Arshad A."/>
            <person name="Kurth J."/>
            <person name="Ouboter H."/>
            <person name="Jetten M.S.M."/>
            <person name="Welte C.U."/>
        </authorList>
    </citation>
    <scope>NUCLEOTIDE SEQUENCE</scope>
    <source>
        <strain evidence="7">MAG_39</strain>
    </source>
</reference>
<comment type="caution">
    <text evidence="7">The sequence shown here is derived from an EMBL/GenBank/DDBJ whole genome shotgun (WGS) entry which is preliminary data.</text>
</comment>
<dbReference type="EMBL" id="JAIOIV010000146">
    <property type="protein sequence ID" value="MBZ0158251.1"/>
    <property type="molecule type" value="Genomic_DNA"/>
</dbReference>
<reference evidence="7" key="2">
    <citation type="submission" date="2021-08" db="EMBL/GenBank/DDBJ databases">
        <authorList>
            <person name="Dalcin Martins P."/>
        </authorList>
    </citation>
    <scope>NUCLEOTIDE SEQUENCE</scope>
    <source>
        <strain evidence="7">MAG_39</strain>
    </source>
</reference>
<dbReference type="SMART" id="SM00138">
    <property type="entry name" value="MeTrc"/>
    <property type="match status" value="1"/>
</dbReference>
<dbReference type="Gene3D" id="1.10.155.10">
    <property type="entry name" value="Chemotaxis receptor methyltransferase CheR, N-terminal domain"/>
    <property type="match status" value="1"/>
</dbReference>
<keyword evidence="3" id="KW-0489">Methyltransferase</keyword>
<evidence type="ECO:0000256" key="3">
    <source>
        <dbReference type="ARBA" id="ARBA00022603"/>
    </source>
</evidence>
<name>A0A953M3G1_9BACT</name>
<keyword evidence="5" id="KW-0949">S-adenosyl-L-methionine</keyword>
<dbReference type="PANTHER" id="PTHR24422">
    <property type="entry name" value="CHEMOTAXIS PROTEIN METHYLTRANSFERASE"/>
    <property type="match status" value="1"/>
</dbReference>
<dbReference type="SUPFAM" id="SSF47757">
    <property type="entry name" value="Chemotaxis receptor methyltransferase CheR, N-terminal domain"/>
    <property type="match status" value="1"/>
</dbReference>
<evidence type="ECO:0000313" key="7">
    <source>
        <dbReference type="EMBL" id="MBZ0158251.1"/>
    </source>
</evidence>
<evidence type="ECO:0000256" key="5">
    <source>
        <dbReference type="ARBA" id="ARBA00022691"/>
    </source>
</evidence>
<evidence type="ECO:0000259" key="6">
    <source>
        <dbReference type="PROSITE" id="PS50123"/>
    </source>
</evidence>
<sequence>MTGDLQQLLNYVRNQRAIDFAAYRLDTIRHRLDLRLAATSMPDYASYHKYVIENPPELDALVDSLTIKISRFFRNSLVFEALREVVLPDLLNAFGKDTIRIWCAGCARGEEAYSIAILVKEIFAQEDFPAKVFIIGTDLDSEALANAKEALYKSDALVEVKKDYLDKYFDFVDGIYHLKDEIKSLVTFAYHDITTLTAPREGIFSNYHLILCRNVLIYFNQEISLSIRKSLSDAVVKNGYLVLGESETVGKTLTIDYEEIMNRTKIFKKR</sequence>
<evidence type="ECO:0000313" key="8">
    <source>
        <dbReference type="Proteomes" id="UP000705867"/>
    </source>
</evidence>
<dbReference type="AlphaFoldDB" id="A0A953M3G1"/>
<evidence type="ECO:0000256" key="1">
    <source>
        <dbReference type="ARBA" id="ARBA00001541"/>
    </source>
</evidence>
<dbReference type="Pfam" id="PF01739">
    <property type="entry name" value="CheR"/>
    <property type="match status" value="1"/>
</dbReference>
<dbReference type="InterPro" id="IPR022641">
    <property type="entry name" value="CheR_N"/>
</dbReference>
<dbReference type="SUPFAM" id="SSF53335">
    <property type="entry name" value="S-adenosyl-L-methionine-dependent methyltransferases"/>
    <property type="match status" value="1"/>
</dbReference>
<dbReference type="InterPro" id="IPR022642">
    <property type="entry name" value="CheR_C"/>
</dbReference>
<dbReference type="PANTHER" id="PTHR24422:SF10">
    <property type="entry name" value="CHEMOTAXIS PROTEIN METHYLTRANSFERASE 2"/>
    <property type="match status" value="1"/>
</dbReference>
<keyword evidence="4" id="KW-0808">Transferase</keyword>
<dbReference type="InterPro" id="IPR036804">
    <property type="entry name" value="CheR_N_sf"/>
</dbReference>
<evidence type="ECO:0000256" key="2">
    <source>
        <dbReference type="ARBA" id="ARBA00012534"/>
    </source>
</evidence>
<accession>A0A953M3G1</accession>
<comment type="catalytic activity">
    <reaction evidence="1">
        <text>L-glutamyl-[protein] + S-adenosyl-L-methionine = [protein]-L-glutamate 5-O-methyl ester + S-adenosyl-L-homocysteine</text>
        <dbReference type="Rhea" id="RHEA:24452"/>
        <dbReference type="Rhea" id="RHEA-COMP:10208"/>
        <dbReference type="Rhea" id="RHEA-COMP:10311"/>
        <dbReference type="ChEBI" id="CHEBI:29973"/>
        <dbReference type="ChEBI" id="CHEBI:57856"/>
        <dbReference type="ChEBI" id="CHEBI:59789"/>
        <dbReference type="ChEBI" id="CHEBI:82795"/>
        <dbReference type="EC" id="2.1.1.80"/>
    </reaction>
</comment>
<dbReference type="EC" id="2.1.1.80" evidence="2"/>
<dbReference type="InterPro" id="IPR050903">
    <property type="entry name" value="Bact_Chemotaxis_MeTrfase"/>
</dbReference>
<dbReference type="PRINTS" id="PR00996">
    <property type="entry name" value="CHERMTFRASE"/>
</dbReference>
<feature type="domain" description="CheR-type methyltransferase" evidence="6">
    <location>
        <begin position="1"/>
        <end position="270"/>
    </location>
</feature>
<dbReference type="InterPro" id="IPR000780">
    <property type="entry name" value="CheR_MeTrfase"/>
</dbReference>
<dbReference type="Proteomes" id="UP000705867">
    <property type="component" value="Unassembled WGS sequence"/>
</dbReference>
<dbReference type="InterPro" id="IPR029063">
    <property type="entry name" value="SAM-dependent_MTases_sf"/>
</dbReference>
<dbReference type="Pfam" id="PF03705">
    <property type="entry name" value="CheR_N"/>
    <property type="match status" value="1"/>
</dbReference>
<proteinExistence type="predicted"/>
<organism evidence="7 8">
    <name type="scientific">Candidatus Nitrobium versatile</name>
    <dbReference type="NCBI Taxonomy" id="2884831"/>
    <lineage>
        <taxon>Bacteria</taxon>
        <taxon>Pseudomonadati</taxon>
        <taxon>Nitrospirota</taxon>
        <taxon>Nitrospiria</taxon>
        <taxon>Nitrospirales</taxon>
        <taxon>Nitrospiraceae</taxon>
        <taxon>Candidatus Nitrobium</taxon>
    </lineage>
</organism>
<dbReference type="Gene3D" id="3.40.50.150">
    <property type="entry name" value="Vaccinia Virus protein VP39"/>
    <property type="match status" value="1"/>
</dbReference>
<dbReference type="GO" id="GO:0008983">
    <property type="term" value="F:protein-glutamate O-methyltransferase activity"/>
    <property type="evidence" value="ECO:0007669"/>
    <property type="project" value="UniProtKB-EC"/>
</dbReference>
<dbReference type="PROSITE" id="PS50123">
    <property type="entry name" value="CHER"/>
    <property type="match status" value="1"/>
</dbReference>
<dbReference type="GO" id="GO:0032259">
    <property type="term" value="P:methylation"/>
    <property type="evidence" value="ECO:0007669"/>
    <property type="project" value="UniProtKB-KW"/>
</dbReference>
<protein>
    <recommendedName>
        <fullName evidence="2">protein-glutamate O-methyltransferase</fullName>
        <ecNumber evidence="2">2.1.1.80</ecNumber>
    </recommendedName>
</protein>
<evidence type="ECO:0000256" key="4">
    <source>
        <dbReference type="ARBA" id="ARBA00022679"/>
    </source>
</evidence>